<evidence type="ECO:0000313" key="3">
    <source>
        <dbReference type="Proteomes" id="UP000007882"/>
    </source>
</evidence>
<evidence type="ECO:0000256" key="1">
    <source>
        <dbReference type="SAM" id="Phobius"/>
    </source>
</evidence>
<dbReference type="AlphaFoldDB" id="I0H8S6"/>
<protein>
    <submittedName>
        <fullName evidence="2">Uncharacterized protein</fullName>
    </submittedName>
</protein>
<gene>
    <name evidence="2" type="ordered locus">AMIS_41930</name>
</gene>
<proteinExistence type="predicted"/>
<keyword evidence="3" id="KW-1185">Reference proteome</keyword>
<dbReference type="STRING" id="512565.AMIS_41930"/>
<keyword evidence="1" id="KW-0812">Transmembrane</keyword>
<dbReference type="HOGENOM" id="CLU_1493152_0_0_11"/>
<feature type="transmembrane region" description="Helical" evidence="1">
    <location>
        <begin position="80"/>
        <end position="100"/>
    </location>
</feature>
<dbReference type="EMBL" id="AP012319">
    <property type="protein sequence ID" value="BAL89413.1"/>
    <property type="molecule type" value="Genomic_DNA"/>
</dbReference>
<dbReference type="PATRIC" id="fig|512565.3.peg.4175"/>
<evidence type="ECO:0000313" key="2">
    <source>
        <dbReference type="EMBL" id="BAL89413.1"/>
    </source>
</evidence>
<organism evidence="2 3">
    <name type="scientific">Actinoplanes missouriensis (strain ATCC 14538 / DSM 43046 / CBS 188.64 / JCM 3121 / NBRC 102363 / NCIMB 12654 / NRRL B-3342 / UNCC 431)</name>
    <dbReference type="NCBI Taxonomy" id="512565"/>
    <lineage>
        <taxon>Bacteria</taxon>
        <taxon>Bacillati</taxon>
        <taxon>Actinomycetota</taxon>
        <taxon>Actinomycetes</taxon>
        <taxon>Micromonosporales</taxon>
        <taxon>Micromonosporaceae</taxon>
        <taxon>Actinoplanes</taxon>
    </lineage>
</organism>
<keyword evidence="1" id="KW-0472">Membrane</keyword>
<dbReference type="KEGG" id="ams:AMIS_41930"/>
<feature type="transmembrane region" description="Helical" evidence="1">
    <location>
        <begin position="145"/>
        <end position="164"/>
    </location>
</feature>
<keyword evidence="1" id="KW-1133">Transmembrane helix</keyword>
<feature type="transmembrane region" description="Helical" evidence="1">
    <location>
        <begin position="6"/>
        <end position="37"/>
    </location>
</feature>
<accession>I0H8S6</accession>
<feature type="transmembrane region" description="Helical" evidence="1">
    <location>
        <begin position="107"/>
        <end position="125"/>
    </location>
</feature>
<reference evidence="2 3" key="1">
    <citation type="submission" date="2012-02" db="EMBL/GenBank/DDBJ databases">
        <title>Complete genome sequence of Actinoplanes missouriensis 431 (= NBRC 102363).</title>
        <authorList>
            <person name="Ohnishi Y."/>
            <person name="Ishikawa J."/>
            <person name="Sekine M."/>
            <person name="Hosoyama A."/>
            <person name="Harada T."/>
            <person name="Narita H."/>
            <person name="Hata T."/>
            <person name="Konno Y."/>
            <person name="Tutikane K."/>
            <person name="Fujita N."/>
            <person name="Horinouchi S."/>
            <person name="Hayakawa M."/>
        </authorList>
    </citation>
    <scope>NUCLEOTIDE SEQUENCE [LARGE SCALE GENOMIC DNA]</scope>
    <source>
        <strain evidence="3">ATCC 14538 / DSM 43046 / CBS 188.64 / JCM 3121 / NBRC 102363 / NCIMB 12654 / NRRL B-3342 / UNCC 431</strain>
    </source>
</reference>
<sequence>MHMWTLLFIATTAIALLGAMVGWVVFTLVSGLAGLVALGMSPAVAGRRLPRAGLILLGLDLVVEVLLMPGSGEHWARNQFGHDVVVAVLVTAGCAALFSGTWLGGRAAVGGLLVTVLVYSSISNAVQSWQWMHDLGEHMGVAVEWSGSAAPVVPLVLVTAGLLMSAQRREPMASVSAPVR</sequence>
<dbReference type="Proteomes" id="UP000007882">
    <property type="component" value="Chromosome"/>
</dbReference>
<name>I0H8S6_ACTM4</name>